<dbReference type="EMBL" id="CP071868">
    <property type="protein sequence ID" value="QTE28529.1"/>
    <property type="molecule type" value="Genomic_DNA"/>
</dbReference>
<evidence type="ECO:0000313" key="1">
    <source>
        <dbReference type="EMBL" id="QTE28529.1"/>
    </source>
</evidence>
<keyword evidence="2" id="KW-1185">Reference proteome</keyword>
<proteinExistence type="predicted"/>
<dbReference type="AlphaFoldDB" id="A0A8A4ZBZ6"/>
<dbReference type="Proteomes" id="UP000663937">
    <property type="component" value="Chromosome"/>
</dbReference>
<accession>A0A8A4ZBZ6</accession>
<dbReference type="KEGG" id="psic:J4E96_14295"/>
<reference evidence="1" key="1">
    <citation type="submission" date="2021-03" db="EMBL/GenBank/DDBJ databases">
        <title>Pengzhenrongella sicca gen. nov., sp. nov., a new member of suborder Micrococcineae isolated from High-Arctic tundra soil.</title>
        <authorList>
            <person name="Peng F."/>
        </authorList>
    </citation>
    <scope>NUCLEOTIDE SEQUENCE</scope>
    <source>
        <strain evidence="1">LRZ-2</strain>
    </source>
</reference>
<name>A0A8A4ZBZ6_9MICO</name>
<sequence length="156" mass="17000">MDIPERIEAHLASLAEPKQADLRQLHARVLTEFPGCRLWFNDGTNEVGKVVANPNIGYGVYTINYANGSSREFYRIGLSANTAGISVYVLGLEDKTFLARTYSDAIGKASVTGYCIKFKRLSVINVDALHSAIHYGMTVDQASDHAGPAPRPATEL</sequence>
<organism evidence="1 2">
    <name type="scientific">Pengzhenrongella sicca</name>
    <dbReference type="NCBI Taxonomy" id="2819238"/>
    <lineage>
        <taxon>Bacteria</taxon>
        <taxon>Bacillati</taxon>
        <taxon>Actinomycetota</taxon>
        <taxon>Actinomycetes</taxon>
        <taxon>Micrococcales</taxon>
        <taxon>Pengzhenrongella</taxon>
    </lineage>
</organism>
<dbReference type="RefSeq" id="WP_227422766.1">
    <property type="nucleotide sequence ID" value="NZ_CP071868.1"/>
</dbReference>
<gene>
    <name evidence="1" type="ORF">J4E96_14295</name>
</gene>
<protein>
    <submittedName>
        <fullName evidence="1">DUF1801 domain-containing protein</fullName>
    </submittedName>
</protein>
<evidence type="ECO:0000313" key="2">
    <source>
        <dbReference type="Proteomes" id="UP000663937"/>
    </source>
</evidence>